<feature type="region of interest" description="Disordered" evidence="6">
    <location>
        <begin position="42"/>
        <end position="82"/>
    </location>
</feature>
<feature type="compositionally biased region" description="Basic and acidic residues" evidence="6">
    <location>
        <begin position="66"/>
        <end position="79"/>
    </location>
</feature>
<dbReference type="Gene3D" id="1.25.40.10">
    <property type="entry name" value="Tetratricopeptide repeat domain"/>
    <property type="match status" value="2"/>
</dbReference>
<dbReference type="Gene3D" id="6.10.140.2220">
    <property type="match status" value="1"/>
</dbReference>
<dbReference type="Gene3D" id="3.30.40.10">
    <property type="entry name" value="Zinc/RING finger domain, C3HC4 (zinc finger)"/>
    <property type="match status" value="1"/>
</dbReference>
<feature type="domain" description="MYND-type" evidence="7">
    <location>
        <begin position="976"/>
        <end position="1018"/>
    </location>
</feature>
<keyword evidence="3" id="KW-0862">Zinc</keyword>
<evidence type="ECO:0000256" key="3">
    <source>
        <dbReference type="ARBA" id="ARBA00022833"/>
    </source>
</evidence>
<feature type="compositionally biased region" description="Basic residues" evidence="6">
    <location>
        <begin position="383"/>
        <end position="394"/>
    </location>
</feature>
<evidence type="ECO:0000256" key="4">
    <source>
        <dbReference type="PROSITE-ProRule" id="PRU00134"/>
    </source>
</evidence>
<feature type="repeat" description="TPR" evidence="5">
    <location>
        <begin position="292"/>
        <end position="325"/>
    </location>
</feature>
<dbReference type="Pfam" id="PF13181">
    <property type="entry name" value="TPR_8"/>
    <property type="match status" value="1"/>
</dbReference>
<dbReference type="InterPro" id="IPR013083">
    <property type="entry name" value="Znf_RING/FYVE/PHD"/>
</dbReference>
<dbReference type="PROSITE" id="PS01360">
    <property type="entry name" value="ZF_MYND_1"/>
    <property type="match status" value="1"/>
</dbReference>
<dbReference type="SMART" id="SM00671">
    <property type="entry name" value="SEL1"/>
    <property type="match status" value="5"/>
</dbReference>
<feature type="compositionally biased region" description="Basic and acidic residues" evidence="6">
    <location>
        <begin position="42"/>
        <end position="53"/>
    </location>
</feature>
<dbReference type="SUPFAM" id="SSF48452">
    <property type="entry name" value="TPR-like"/>
    <property type="match status" value="1"/>
</dbReference>
<dbReference type="InterPro" id="IPR052758">
    <property type="entry name" value="SRC_co-chaperone"/>
</dbReference>
<evidence type="ECO:0000313" key="8">
    <source>
        <dbReference type="EMBL" id="RLN52735.1"/>
    </source>
</evidence>
<evidence type="ECO:0000256" key="2">
    <source>
        <dbReference type="ARBA" id="ARBA00022771"/>
    </source>
</evidence>
<dbReference type="PROSITE" id="PS50865">
    <property type="entry name" value="ZF_MYND_2"/>
    <property type="match status" value="1"/>
</dbReference>
<accession>A0A3F2RCE6</accession>
<dbReference type="EMBL" id="MBDO02000710">
    <property type="protein sequence ID" value="RLN52735.1"/>
    <property type="molecule type" value="Genomic_DNA"/>
</dbReference>
<dbReference type="SMART" id="SM00028">
    <property type="entry name" value="TPR"/>
    <property type="match status" value="4"/>
</dbReference>
<dbReference type="InterPro" id="IPR002893">
    <property type="entry name" value="Znf_MYND"/>
</dbReference>
<keyword evidence="2 4" id="KW-0863">Zinc-finger</keyword>
<evidence type="ECO:0000256" key="6">
    <source>
        <dbReference type="SAM" id="MobiDB-lite"/>
    </source>
</evidence>
<evidence type="ECO:0000256" key="1">
    <source>
        <dbReference type="ARBA" id="ARBA00022723"/>
    </source>
</evidence>
<dbReference type="AlphaFoldDB" id="A0A3F2RCE6"/>
<organism evidence="8 9">
    <name type="scientific">Phytophthora kernoviae</name>
    <dbReference type="NCBI Taxonomy" id="325452"/>
    <lineage>
        <taxon>Eukaryota</taxon>
        <taxon>Sar</taxon>
        <taxon>Stramenopiles</taxon>
        <taxon>Oomycota</taxon>
        <taxon>Peronosporomycetes</taxon>
        <taxon>Peronosporales</taxon>
        <taxon>Peronosporaceae</taxon>
        <taxon>Phytophthora</taxon>
    </lineage>
</organism>
<feature type="region of interest" description="Disordered" evidence="6">
    <location>
        <begin position="367"/>
        <end position="394"/>
    </location>
</feature>
<comment type="caution">
    <text evidence="8">The sequence shown here is derived from an EMBL/GenBank/DDBJ whole genome shotgun (WGS) entry which is preliminary data.</text>
</comment>
<dbReference type="InterPro" id="IPR006597">
    <property type="entry name" value="Sel1-like"/>
</dbReference>
<dbReference type="OrthoDB" id="71226at2759"/>
<dbReference type="PANTHER" id="PTHR44200:SF1">
    <property type="entry name" value="DNAJ HOMOLOG SUBFAMILY C MEMBER 7"/>
    <property type="match status" value="1"/>
</dbReference>
<dbReference type="GO" id="GO:0008270">
    <property type="term" value="F:zinc ion binding"/>
    <property type="evidence" value="ECO:0007669"/>
    <property type="project" value="UniProtKB-KW"/>
</dbReference>
<evidence type="ECO:0000313" key="9">
    <source>
        <dbReference type="Proteomes" id="UP000277300"/>
    </source>
</evidence>
<dbReference type="SUPFAM" id="SSF144232">
    <property type="entry name" value="HIT/MYND zinc finger-like"/>
    <property type="match status" value="1"/>
</dbReference>
<evidence type="ECO:0000256" key="5">
    <source>
        <dbReference type="PROSITE-ProRule" id="PRU00339"/>
    </source>
</evidence>
<evidence type="ECO:0000259" key="7">
    <source>
        <dbReference type="PROSITE" id="PS50865"/>
    </source>
</evidence>
<keyword evidence="1" id="KW-0479">Metal-binding</keyword>
<feature type="region of interest" description="Disordered" evidence="6">
    <location>
        <begin position="810"/>
        <end position="835"/>
    </location>
</feature>
<keyword evidence="5" id="KW-0802">TPR repeat</keyword>
<reference evidence="8 9" key="1">
    <citation type="submission" date="2018-07" db="EMBL/GenBank/DDBJ databases">
        <title>Genome sequencing of oomycete isolates from Chile give support for New Zealand origin for Phytophthora kernoviae and make available the first Nothophytophthora sp. genome.</title>
        <authorList>
            <person name="Studholme D.J."/>
            <person name="Sanfuentes E."/>
            <person name="Panda P."/>
            <person name="Hill R."/>
            <person name="Sambles C."/>
            <person name="Grant M."/>
            <person name="Williams N.M."/>
            <person name="Mcdougal R.L."/>
        </authorList>
    </citation>
    <scope>NUCLEOTIDE SEQUENCE [LARGE SCALE GENOMIC DNA]</scope>
    <source>
        <strain evidence="8">Chile6</strain>
    </source>
</reference>
<protein>
    <recommendedName>
        <fullName evidence="7">MYND-type domain-containing protein</fullName>
    </recommendedName>
</protein>
<proteinExistence type="predicted"/>
<dbReference type="Pfam" id="PF01753">
    <property type="entry name" value="zf-MYND"/>
    <property type="match status" value="1"/>
</dbReference>
<dbReference type="InterPro" id="IPR019734">
    <property type="entry name" value="TPR_rpt"/>
</dbReference>
<dbReference type="InterPro" id="IPR011990">
    <property type="entry name" value="TPR-like_helical_dom_sf"/>
</dbReference>
<dbReference type="PROSITE" id="PS50005">
    <property type="entry name" value="TPR"/>
    <property type="match status" value="2"/>
</dbReference>
<gene>
    <name evidence="8" type="ORF">BBP00_00009535</name>
</gene>
<dbReference type="SUPFAM" id="SSF81901">
    <property type="entry name" value="HCP-like"/>
    <property type="match status" value="1"/>
</dbReference>
<dbReference type="Proteomes" id="UP000277300">
    <property type="component" value="Unassembled WGS sequence"/>
</dbReference>
<feature type="repeat" description="TPR" evidence="5">
    <location>
        <begin position="223"/>
        <end position="256"/>
    </location>
</feature>
<dbReference type="Pfam" id="PF08238">
    <property type="entry name" value="Sel1"/>
    <property type="match status" value="4"/>
</dbReference>
<name>A0A3F2RCE6_9STRA</name>
<sequence length="1220" mass="136719">MAETGDTSIESLASNAIAAGCLQAVMSLVHPELAKFVSFQRERVGKTDAEQNKRSSSSSSRHSRRRSDAPEPSDGRGSRSQDQQMDLSFQLKYLRQHWHSHLRYYGLDPELPAVVQRALMYRNKVSHQSQMNLDQYQVAIATFQKLAELIECNALIRQQIKELVAKLLSFSPLSTHQTTPEDEENEVRTREKEYQESVKPLVATAEQMQQYNFFNDEDEEPLWVELKLIGNDYFKERNYSEAVEAYSQALEAAPHEAVLYGNRSMCHLRLKEYDLAREDAEDAMDEDGGDNIKYYRLLSEALMGLKEYREAKEICDQGLELDPKDEVLLSRRDKAESMAEIERLRDEQEKKKREQEERAKLAAANAAAATLAQEQTEGETAKQKKKSKKNKVKLKKTAPDLELAPMINYQEVSTKLIEVHTRGSKRLEVYSQGMQYMVIAAEALVQVTDSIGEPGRSRLPLDELVNEGIANLHKAGEAGVAEAWFRLGVLYSSTLRKGIPLTPDPHKTIYYLNKAATCRPFIKPPGNRVFPHHGVAEAENELGVCYRDGKPAPVVEADPEKAFQFFLSSAEHDFPMGQYNVSVAYTIGFGTAADAFAARLWASRAAQHGLPEGQQHLAELLEKGVGGKRDAKQAREWSLIASQSRLTDLVLKHDFADVGVTPINNVYEEYVSTNPPDERFVPDAYYALGALYFKKYDTAKAVIYHELGQMAESVATRFPAFHPRVHVHIPKETLRSSMKMHGYMESSVIANVIAQNMTECGFCKCRIKPTQLLNHKMSKCPRRIIVCQVCSVDMVFDDLHAHKQFCVSTNQNTQPSPNGVSKQTTASKNDNAQPNLKKSAGAQVLTKPNCHFAGTILEISQGKSATKPTVFTLQTVVGQRWTLRLNRASQLVTESTVAAETLKALNGAVAQNTLLVFWRTSPSLDMIDRRVLTVPMGNDVYGQDVIIYVLQCSVQTLSFELRELRNNMHIEKGPLCSSCNCSPLAGGNLSTCGACKVVKYCSRECQRIHWKRVHRYMCQDPVLLGNCNSLSEDITPYERSAPAKKEDAATYKMHKAAKKGRSDSVDHGSMLEILEDIVETAKSSGDGIDPNVNEHYMLPSCNPLRPDKIQGSVRVFKQAAPSKSGKKEFIVQFSIGYLASLPTPAQQQELHYFFQIPPHNPMQLKHGGMEVYLEDCKALTDDASGSGFRMMMEVPLAKFPVPALAELLDYLRTNTNMYLS</sequence>
<dbReference type="PANTHER" id="PTHR44200">
    <property type="entry name" value="DNAJ HOMOLOG SUBFAMILY C MEMBER 7"/>
    <property type="match status" value="1"/>
</dbReference>